<keyword evidence="1" id="KW-0812">Transmembrane</keyword>
<evidence type="ECO:0000259" key="2">
    <source>
        <dbReference type="PROSITE" id="PS50112"/>
    </source>
</evidence>
<dbReference type="CDD" id="cd01948">
    <property type="entry name" value="EAL"/>
    <property type="match status" value="1"/>
</dbReference>
<dbReference type="InterPro" id="IPR000014">
    <property type="entry name" value="PAS"/>
</dbReference>
<proteinExistence type="predicted"/>
<keyword evidence="1" id="KW-0472">Membrane</keyword>
<dbReference type="InterPro" id="IPR035919">
    <property type="entry name" value="EAL_sf"/>
</dbReference>
<organism evidence="6 7">
    <name type="scientific">Natronospira bacteriovora</name>
    <dbReference type="NCBI Taxonomy" id="3069753"/>
    <lineage>
        <taxon>Bacteria</taxon>
        <taxon>Pseudomonadati</taxon>
        <taxon>Pseudomonadota</taxon>
        <taxon>Gammaproteobacteria</taxon>
        <taxon>Natronospirales</taxon>
        <taxon>Natronospiraceae</taxon>
        <taxon>Natronospira</taxon>
    </lineage>
</organism>
<feature type="transmembrane region" description="Helical" evidence="1">
    <location>
        <begin position="205"/>
        <end position="229"/>
    </location>
</feature>
<keyword evidence="1" id="KW-1133">Transmembrane helix</keyword>
<dbReference type="SUPFAM" id="SSF141868">
    <property type="entry name" value="EAL domain-like"/>
    <property type="match status" value="1"/>
</dbReference>
<dbReference type="PANTHER" id="PTHR44757:SF4">
    <property type="entry name" value="DIGUANYLATE CYCLASE DGCE-RELATED"/>
    <property type="match status" value="1"/>
</dbReference>
<dbReference type="SMART" id="SM00267">
    <property type="entry name" value="GGDEF"/>
    <property type="match status" value="1"/>
</dbReference>
<feature type="domain" description="PAS" evidence="2">
    <location>
        <begin position="234"/>
        <end position="304"/>
    </location>
</feature>
<feature type="transmembrane region" description="Helical" evidence="1">
    <location>
        <begin position="12"/>
        <end position="32"/>
    </location>
</feature>
<sequence>MRGLERRFEVGALLATLFLIFGLITAFVIFLVQVQGAATAYMAGQSQWSRAQLGSVFSLYRYLSHGNPDDLSGARELLDIPLGDMRARRAMDAEELDRQAAADGLLRGENYPDDIPGMIWLYRNFSNFPYLRDAADVWRESDEYILALVDLADRIEQAWHEGPPPAREYAMLLAELELINARNYELTTRFLQAFTDAGRALRQTLTLGSVFVITLFALMAALVGWRLILLIDQSRRRFQSIFEHAAVGMAEVDQRGHLINANTAMADILGYSRQELRGKSYQSLTLEEDVDIGLEQGRALLRGEEEAVTVEQRFRHKDGGIVWGRLTVSTINGKRGLPESMIAILEDVSESRRLSVELQYQAAHDALTDLINRRGFDRELAKALRTVRESHVVHSVCFIDMDQFKVVNDTCGHAAGDHMLIQVADLLKENLREGDVLARLGGDEFGLLLRNCDLNAATHVAEKLCHAMEALVFEWEGQTFSASCSIGVVPVERDMADINVILRSADLACYIAKEKGRNRVHVSNAQDEQLRHRRGQMEWVNRIRQALDDNRFFLEAQYIQALQTDEPVRYEVLLRMRDEHGESVPPGAFIPAAERFDIAYRLDRWVLEQVCRTLADHPQHRASLGACHVNLSGQSFDRPDFQQLVLDTLDYYGVPASSLCFEITETAAIRRIADATEFMAALSRKGCQFALDDFGAGLSSFAYLRRLPVEYLKVDGIFVRNILSDRTDMAMVKAITDVGQTMGKRIIAEFVESDDVATHLKRMGLDFGQGFGIHKPERWENLF</sequence>
<evidence type="ECO:0000256" key="1">
    <source>
        <dbReference type="SAM" id="Phobius"/>
    </source>
</evidence>
<dbReference type="InterPro" id="IPR013767">
    <property type="entry name" value="PAS_fold"/>
</dbReference>
<dbReference type="SUPFAM" id="SSF55073">
    <property type="entry name" value="Nucleotide cyclase"/>
    <property type="match status" value="1"/>
</dbReference>
<name>A0ABU0W6Z6_9GAMM</name>
<dbReference type="PROSITE" id="PS50883">
    <property type="entry name" value="EAL"/>
    <property type="match status" value="1"/>
</dbReference>
<keyword evidence="7" id="KW-1185">Reference proteome</keyword>
<reference evidence="6 7" key="1">
    <citation type="submission" date="2023-08" db="EMBL/GenBank/DDBJ databases">
        <title>Whole-genome sequencing of halo(alkali)philic microorganisms from hypersaline lakes.</title>
        <authorList>
            <person name="Sorokin D.Y."/>
            <person name="Abbas B."/>
            <person name="Merkel A.Y."/>
        </authorList>
    </citation>
    <scope>NUCLEOTIDE SEQUENCE [LARGE SCALE GENOMIC DNA]</scope>
    <source>
        <strain evidence="6 7">AB-CW4</strain>
    </source>
</reference>
<dbReference type="NCBIfam" id="TIGR00254">
    <property type="entry name" value="GGDEF"/>
    <property type="match status" value="1"/>
</dbReference>
<dbReference type="CDD" id="cd01949">
    <property type="entry name" value="GGDEF"/>
    <property type="match status" value="1"/>
</dbReference>
<dbReference type="SMART" id="SM00086">
    <property type="entry name" value="PAC"/>
    <property type="match status" value="1"/>
</dbReference>
<accession>A0ABU0W6Z6</accession>
<dbReference type="NCBIfam" id="TIGR00229">
    <property type="entry name" value="sensory_box"/>
    <property type="match status" value="1"/>
</dbReference>
<evidence type="ECO:0000259" key="5">
    <source>
        <dbReference type="PROSITE" id="PS50887"/>
    </source>
</evidence>
<dbReference type="InterPro" id="IPR000160">
    <property type="entry name" value="GGDEF_dom"/>
</dbReference>
<dbReference type="SUPFAM" id="SSF55785">
    <property type="entry name" value="PYP-like sensor domain (PAS domain)"/>
    <property type="match status" value="1"/>
</dbReference>
<dbReference type="CDD" id="cd00130">
    <property type="entry name" value="PAS"/>
    <property type="match status" value="1"/>
</dbReference>
<protein>
    <submittedName>
        <fullName evidence="6">EAL domain-containing protein</fullName>
    </submittedName>
</protein>
<dbReference type="PANTHER" id="PTHR44757">
    <property type="entry name" value="DIGUANYLATE CYCLASE DGCP"/>
    <property type="match status" value="1"/>
</dbReference>
<evidence type="ECO:0000259" key="4">
    <source>
        <dbReference type="PROSITE" id="PS50883"/>
    </source>
</evidence>
<dbReference type="Gene3D" id="3.30.450.20">
    <property type="entry name" value="PAS domain"/>
    <property type="match status" value="1"/>
</dbReference>
<dbReference type="InterPro" id="IPR001610">
    <property type="entry name" value="PAC"/>
</dbReference>
<dbReference type="PROSITE" id="PS50112">
    <property type="entry name" value="PAS"/>
    <property type="match status" value="1"/>
</dbReference>
<dbReference type="InterPro" id="IPR035965">
    <property type="entry name" value="PAS-like_dom_sf"/>
</dbReference>
<feature type="domain" description="EAL" evidence="4">
    <location>
        <begin position="536"/>
        <end position="783"/>
    </location>
</feature>
<dbReference type="InterPro" id="IPR000700">
    <property type="entry name" value="PAS-assoc_C"/>
</dbReference>
<dbReference type="Pfam" id="PF00563">
    <property type="entry name" value="EAL"/>
    <property type="match status" value="1"/>
</dbReference>
<dbReference type="InterPro" id="IPR001633">
    <property type="entry name" value="EAL_dom"/>
</dbReference>
<evidence type="ECO:0000313" key="7">
    <source>
        <dbReference type="Proteomes" id="UP001239019"/>
    </source>
</evidence>
<dbReference type="SMART" id="SM00091">
    <property type="entry name" value="PAS"/>
    <property type="match status" value="1"/>
</dbReference>
<dbReference type="EMBL" id="JAVDDT010000004">
    <property type="protein sequence ID" value="MDQ2069792.1"/>
    <property type="molecule type" value="Genomic_DNA"/>
</dbReference>
<dbReference type="InterPro" id="IPR029787">
    <property type="entry name" value="Nucleotide_cyclase"/>
</dbReference>
<dbReference type="SMART" id="SM00052">
    <property type="entry name" value="EAL"/>
    <property type="match status" value="1"/>
</dbReference>
<evidence type="ECO:0000259" key="3">
    <source>
        <dbReference type="PROSITE" id="PS50113"/>
    </source>
</evidence>
<dbReference type="Gene3D" id="3.30.70.270">
    <property type="match status" value="1"/>
</dbReference>
<gene>
    <name evidence="6" type="ORF">RBH19_07895</name>
</gene>
<feature type="domain" description="PAC" evidence="3">
    <location>
        <begin position="308"/>
        <end position="360"/>
    </location>
</feature>
<dbReference type="RefSeq" id="WP_306728287.1">
    <property type="nucleotide sequence ID" value="NZ_JAVDDT010000004.1"/>
</dbReference>
<dbReference type="Gene3D" id="3.20.20.450">
    <property type="entry name" value="EAL domain"/>
    <property type="match status" value="1"/>
</dbReference>
<dbReference type="InterPro" id="IPR043128">
    <property type="entry name" value="Rev_trsase/Diguanyl_cyclase"/>
</dbReference>
<dbReference type="PROSITE" id="PS50113">
    <property type="entry name" value="PAC"/>
    <property type="match status" value="1"/>
</dbReference>
<dbReference type="Pfam" id="PF00989">
    <property type="entry name" value="PAS"/>
    <property type="match status" value="1"/>
</dbReference>
<evidence type="ECO:0000313" key="6">
    <source>
        <dbReference type="EMBL" id="MDQ2069792.1"/>
    </source>
</evidence>
<dbReference type="Proteomes" id="UP001239019">
    <property type="component" value="Unassembled WGS sequence"/>
</dbReference>
<dbReference type="Pfam" id="PF00990">
    <property type="entry name" value="GGDEF"/>
    <property type="match status" value="1"/>
</dbReference>
<comment type="caution">
    <text evidence="6">The sequence shown here is derived from an EMBL/GenBank/DDBJ whole genome shotgun (WGS) entry which is preliminary data.</text>
</comment>
<feature type="domain" description="GGDEF" evidence="5">
    <location>
        <begin position="392"/>
        <end position="525"/>
    </location>
</feature>
<dbReference type="PROSITE" id="PS50887">
    <property type="entry name" value="GGDEF"/>
    <property type="match status" value="1"/>
</dbReference>
<dbReference type="InterPro" id="IPR052155">
    <property type="entry name" value="Biofilm_reg_signaling"/>
</dbReference>